<dbReference type="PANTHER" id="PTHR37528">
    <property type="entry name" value="UPF0149 PROTEIN YGFB"/>
    <property type="match status" value="1"/>
</dbReference>
<protein>
    <recommendedName>
        <fullName evidence="4">YecA family protein</fullName>
    </recommendedName>
</protein>
<accession>A0A4R3MUG5</accession>
<dbReference type="GO" id="GO:0005829">
    <property type="term" value="C:cytosol"/>
    <property type="evidence" value="ECO:0007669"/>
    <property type="project" value="TreeGrafter"/>
</dbReference>
<dbReference type="Proteomes" id="UP000295717">
    <property type="component" value="Unassembled WGS sequence"/>
</dbReference>
<dbReference type="Gene3D" id="1.20.120.740">
    <property type="entry name" value="YgfB uncharacterised protein family UPF0149, PF03695"/>
    <property type="match status" value="1"/>
</dbReference>
<comment type="caution">
    <text evidence="2">The sequence shown here is derived from an EMBL/GenBank/DDBJ whole genome shotgun (WGS) entry which is preliminary data.</text>
</comment>
<evidence type="ECO:0000256" key="1">
    <source>
        <dbReference type="ARBA" id="ARBA00038308"/>
    </source>
</evidence>
<reference evidence="2 3" key="1">
    <citation type="submission" date="2019-03" db="EMBL/GenBank/DDBJ databases">
        <title>Genomic Encyclopedia of Type Strains, Phase IV (KMG-IV): sequencing the most valuable type-strain genomes for metagenomic binning, comparative biology and taxonomic classification.</title>
        <authorList>
            <person name="Goeker M."/>
        </authorList>
    </citation>
    <scope>NUCLEOTIDE SEQUENCE [LARGE SCALE GENOMIC DNA]</scope>
    <source>
        <strain evidence="2 3">DSM 13587</strain>
    </source>
</reference>
<sequence>MDIDCEEMSRLLEASALSPTPSEAHGMLCGVICGGDATPEQTWIDQLLPKTDANAPPLDAARDRLRSLVTQTQADIVSPDLGFSLLLPDESRPLAERATALYDWVRGFLYALGLLGVSERDFSAQTQEVLRDFTDLTRMDLDDLEDSEENESALTDVTEFVWAAALLVHAERAGARDESSQS</sequence>
<proteinExistence type="inferred from homology"/>
<dbReference type="RefSeq" id="WP_243651631.1">
    <property type="nucleotide sequence ID" value="NZ_SMAO01000006.1"/>
</dbReference>
<dbReference type="Pfam" id="PF03695">
    <property type="entry name" value="UPF0149"/>
    <property type="match status" value="1"/>
</dbReference>
<dbReference type="EMBL" id="SMAO01000006">
    <property type="protein sequence ID" value="TCT20108.1"/>
    <property type="molecule type" value="Genomic_DNA"/>
</dbReference>
<gene>
    <name evidence="2" type="ORF">EDC35_10632</name>
</gene>
<dbReference type="InterPro" id="IPR036255">
    <property type="entry name" value="YgfB-like_sf"/>
</dbReference>
<organism evidence="2 3">
    <name type="scientific">Thiobaca trueperi</name>
    <dbReference type="NCBI Taxonomy" id="127458"/>
    <lineage>
        <taxon>Bacteria</taxon>
        <taxon>Pseudomonadati</taxon>
        <taxon>Pseudomonadota</taxon>
        <taxon>Gammaproteobacteria</taxon>
        <taxon>Chromatiales</taxon>
        <taxon>Chromatiaceae</taxon>
        <taxon>Thiobaca</taxon>
    </lineage>
</organism>
<name>A0A4R3MUG5_9GAMM</name>
<comment type="similarity">
    <text evidence="1">Belongs to the UPF0149 family.</text>
</comment>
<dbReference type="SUPFAM" id="SSF101327">
    <property type="entry name" value="YgfB-like"/>
    <property type="match status" value="1"/>
</dbReference>
<evidence type="ECO:0000313" key="3">
    <source>
        <dbReference type="Proteomes" id="UP000295717"/>
    </source>
</evidence>
<dbReference type="PANTHER" id="PTHR37528:SF1">
    <property type="entry name" value="UPF0149 PROTEIN YGFB"/>
    <property type="match status" value="1"/>
</dbReference>
<evidence type="ECO:0000313" key="2">
    <source>
        <dbReference type="EMBL" id="TCT20108.1"/>
    </source>
</evidence>
<evidence type="ECO:0008006" key="4">
    <source>
        <dbReference type="Google" id="ProtNLM"/>
    </source>
</evidence>
<dbReference type="InterPro" id="IPR011978">
    <property type="entry name" value="YgfB-like"/>
</dbReference>
<keyword evidence="3" id="KW-1185">Reference proteome</keyword>
<dbReference type="AlphaFoldDB" id="A0A4R3MUG5"/>